<proteinExistence type="predicted"/>
<sequence length="60" mass="6936">ANMCVITYNGYFQEYNLSVDAQKLSWSLERETNLLNVTLDKSYHSTIVGCQHQVPTQRNI</sequence>
<evidence type="ECO:0000313" key="2">
    <source>
        <dbReference type="Proteomes" id="UP000265520"/>
    </source>
</evidence>
<comment type="caution">
    <text evidence="1">The sequence shown here is derived from an EMBL/GenBank/DDBJ whole genome shotgun (WGS) entry which is preliminary data.</text>
</comment>
<organism evidence="1 2">
    <name type="scientific">Trifolium medium</name>
    <dbReference type="NCBI Taxonomy" id="97028"/>
    <lineage>
        <taxon>Eukaryota</taxon>
        <taxon>Viridiplantae</taxon>
        <taxon>Streptophyta</taxon>
        <taxon>Embryophyta</taxon>
        <taxon>Tracheophyta</taxon>
        <taxon>Spermatophyta</taxon>
        <taxon>Magnoliopsida</taxon>
        <taxon>eudicotyledons</taxon>
        <taxon>Gunneridae</taxon>
        <taxon>Pentapetalae</taxon>
        <taxon>rosids</taxon>
        <taxon>fabids</taxon>
        <taxon>Fabales</taxon>
        <taxon>Fabaceae</taxon>
        <taxon>Papilionoideae</taxon>
        <taxon>50 kb inversion clade</taxon>
        <taxon>NPAAA clade</taxon>
        <taxon>Hologalegina</taxon>
        <taxon>IRL clade</taxon>
        <taxon>Trifolieae</taxon>
        <taxon>Trifolium</taxon>
    </lineage>
</organism>
<accession>A0A392P656</accession>
<feature type="non-terminal residue" evidence="1">
    <location>
        <position position="1"/>
    </location>
</feature>
<evidence type="ECO:0000313" key="1">
    <source>
        <dbReference type="EMBL" id="MCI07553.1"/>
    </source>
</evidence>
<reference evidence="1 2" key="1">
    <citation type="journal article" date="2018" name="Front. Plant Sci.">
        <title>Red Clover (Trifolium pratense) and Zigzag Clover (T. medium) - A Picture of Genomic Similarities and Differences.</title>
        <authorList>
            <person name="Dluhosova J."/>
            <person name="Istvanek J."/>
            <person name="Nedelnik J."/>
            <person name="Repkova J."/>
        </authorList>
    </citation>
    <scope>NUCLEOTIDE SEQUENCE [LARGE SCALE GENOMIC DNA]</scope>
    <source>
        <strain evidence="2">cv. 10/8</strain>
        <tissue evidence="1">Leaf</tissue>
    </source>
</reference>
<dbReference type="AlphaFoldDB" id="A0A392P656"/>
<dbReference type="Proteomes" id="UP000265520">
    <property type="component" value="Unassembled WGS sequence"/>
</dbReference>
<dbReference type="EMBL" id="LXQA010065814">
    <property type="protein sequence ID" value="MCI07553.1"/>
    <property type="molecule type" value="Genomic_DNA"/>
</dbReference>
<protein>
    <submittedName>
        <fullName evidence="1">Autophagy-related protein 18b-like</fullName>
    </submittedName>
</protein>
<name>A0A392P656_9FABA</name>
<keyword evidence="2" id="KW-1185">Reference proteome</keyword>